<reference evidence="5" key="1">
    <citation type="journal article" date="2019" name="Int. J. Syst. Evol. Microbiol.">
        <title>The Global Catalogue of Microorganisms (GCM) 10K type strain sequencing project: providing services to taxonomists for standard genome sequencing and annotation.</title>
        <authorList>
            <consortium name="The Broad Institute Genomics Platform"/>
            <consortium name="The Broad Institute Genome Sequencing Center for Infectious Disease"/>
            <person name="Wu L."/>
            <person name="Ma J."/>
        </authorList>
    </citation>
    <scope>NUCLEOTIDE SEQUENCE [LARGE SCALE GENOMIC DNA]</scope>
    <source>
        <strain evidence="5">CGMCC 1.15407</strain>
    </source>
</reference>
<dbReference type="PROSITE" id="PS51257">
    <property type="entry name" value="PROKAR_LIPOPROTEIN"/>
    <property type="match status" value="1"/>
</dbReference>
<protein>
    <submittedName>
        <fullName evidence="4">Glucuronyl hydrolase</fullName>
    </submittedName>
</protein>
<dbReference type="Gene3D" id="1.50.10.10">
    <property type="match status" value="1"/>
</dbReference>
<dbReference type="InterPro" id="IPR008928">
    <property type="entry name" value="6-hairpin_glycosidase_sf"/>
</dbReference>
<keyword evidence="5" id="KW-1185">Reference proteome</keyword>
<dbReference type="PANTHER" id="PTHR36845">
    <property type="entry name" value="HYDROLASE, PUTATIVE (AFU_ORTHOLOGUE AFUA_7G05090)-RELATED"/>
    <property type="match status" value="1"/>
</dbReference>
<dbReference type="SUPFAM" id="SSF48208">
    <property type="entry name" value="Six-hairpin glycosidases"/>
    <property type="match status" value="1"/>
</dbReference>
<dbReference type="InterPro" id="IPR052369">
    <property type="entry name" value="UG_Glycosaminoglycan_Hydrolase"/>
</dbReference>
<name>A0ABQ1UG88_9BACT</name>
<dbReference type="Proteomes" id="UP000647339">
    <property type="component" value="Unassembled WGS sequence"/>
</dbReference>
<comment type="similarity">
    <text evidence="2">Belongs to the glycosyl hydrolase 88 family.</text>
</comment>
<organism evidence="4 5">
    <name type="scientific">Echinicola rosea</name>
    <dbReference type="NCBI Taxonomy" id="1807691"/>
    <lineage>
        <taxon>Bacteria</taxon>
        <taxon>Pseudomonadati</taxon>
        <taxon>Bacteroidota</taxon>
        <taxon>Cytophagia</taxon>
        <taxon>Cytophagales</taxon>
        <taxon>Cyclobacteriaceae</taxon>
        <taxon>Echinicola</taxon>
    </lineage>
</organism>
<evidence type="ECO:0000313" key="4">
    <source>
        <dbReference type="EMBL" id="GGF18167.1"/>
    </source>
</evidence>
<evidence type="ECO:0000256" key="3">
    <source>
        <dbReference type="SAM" id="SignalP"/>
    </source>
</evidence>
<dbReference type="RefSeq" id="WP_137402502.1">
    <property type="nucleotide sequence ID" value="NZ_BMIU01000001.1"/>
</dbReference>
<evidence type="ECO:0000256" key="1">
    <source>
        <dbReference type="ARBA" id="ARBA00022801"/>
    </source>
</evidence>
<gene>
    <name evidence="4" type="ORF">GCM10011339_02590</name>
</gene>
<evidence type="ECO:0000313" key="5">
    <source>
        <dbReference type="Proteomes" id="UP000647339"/>
    </source>
</evidence>
<comment type="caution">
    <text evidence="4">The sequence shown here is derived from an EMBL/GenBank/DDBJ whole genome shotgun (WGS) entry which is preliminary data.</text>
</comment>
<dbReference type="PANTHER" id="PTHR36845:SF1">
    <property type="entry name" value="HYDROLASE, PUTATIVE (AFU_ORTHOLOGUE AFUA_7G05090)-RELATED"/>
    <property type="match status" value="1"/>
</dbReference>
<feature type="signal peptide" evidence="3">
    <location>
        <begin position="1"/>
        <end position="20"/>
    </location>
</feature>
<keyword evidence="1 4" id="KW-0378">Hydrolase</keyword>
<feature type="chain" id="PRO_5046692302" evidence="3">
    <location>
        <begin position="21"/>
        <end position="409"/>
    </location>
</feature>
<dbReference type="InterPro" id="IPR012341">
    <property type="entry name" value="6hp_glycosidase-like_sf"/>
</dbReference>
<dbReference type="InterPro" id="IPR010905">
    <property type="entry name" value="Glyco_hydro_88"/>
</dbReference>
<sequence length="409" mass="46636">MKLHYKITFSLLAVGFLASACSQSKQKEKEKVSNETAITQEFIEENVAFSVKQYQHLSTQVPEDKLPRTYLKDEDKSVPSGTSWWTSGFYPGTLLYLYELSGDSSMLELAEQKLDILEKEKDNTGTHDLGFMLFCSFGNAYRITGNEHYKAVMLQGAESLATRFHPETGLIKSWDHGKWNYPVIIDNMMNLEFLFWASEVSGDDKYRNINISHADSTMKNHFRDDYSSFHVVDYDPTTGKVVEKKTHQGKADNSAWARGQSWGLYGYIVMYRDTKDPAYLDQAENIAAFILDHPNMPEDMVPYWDYDAPATDSTYRDASAAALNASALLELSRYTEDKAKSEKYIDAAEKTILSLSSDKYRAKLGQNGGFILLHSVGSLPHNSEVDVPLTYADYYYIEALKRYQDWFLN</sequence>
<dbReference type="GO" id="GO:0016787">
    <property type="term" value="F:hydrolase activity"/>
    <property type="evidence" value="ECO:0007669"/>
    <property type="project" value="UniProtKB-KW"/>
</dbReference>
<proteinExistence type="inferred from homology"/>
<accession>A0ABQ1UG88</accession>
<dbReference type="EMBL" id="BMIU01000001">
    <property type="protein sequence ID" value="GGF18167.1"/>
    <property type="molecule type" value="Genomic_DNA"/>
</dbReference>
<evidence type="ECO:0000256" key="2">
    <source>
        <dbReference type="ARBA" id="ARBA00038358"/>
    </source>
</evidence>
<keyword evidence="3" id="KW-0732">Signal</keyword>
<dbReference type="Pfam" id="PF07470">
    <property type="entry name" value="Glyco_hydro_88"/>
    <property type="match status" value="1"/>
</dbReference>